<sequence>MKIITRKSYIFRTTDTRLQQFNDKRVLVINKLSEEEAEELNMYNVCLNGVACFTVYEDELHEV</sequence>
<accession>A0AAE9JUR1</accession>
<protein>
    <submittedName>
        <fullName evidence="1">Uncharacterized protein</fullName>
    </submittedName>
</protein>
<name>A0AAE9JUR1_9CAUD</name>
<evidence type="ECO:0000313" key="1">
    <source>
        <dbReference type="EMBL" id="UMO76948.1"/>
    </source>
</evidence>
<evidence type="ECO:0000313" key="2">
    <source>
        <dbReference type="Proteomes" id="UP000829477"/>
    </source>
</evidence>
<dbReference type="EMBL" id="OL799260">
    <property type="protein sequence ID" value="UMO76948.1"/>
    <property type="molecule type" value="Genomic_DNA"/>
</dbReference>
<dbReference type="Proteomes" id="UP000829477">
    <property type="component" value="Segment"/>
</dbReference>
<organism evidence="1 2">
    <name type="scientific">Enterococcus phage phiSHEF16</name>
    <dbReference type="NCBI Taxonomy" id="2918650"/>
    <lineage>
        <taxon>Viruses</taxon>
        <taxon>Duplodnaviria</taxon>
        <taxon>Heunggongvirae</taxon>
        <taxon>Uroviricota</taxon>
        <taxon>Caudoviricetes</taxon>
        <taxon>Herelleviridae</taxon>
        <taxon>Brockvirinae</taxon>
        <taxon>Schiekvirus</taxon>
        <taxon>Schiekvirus Shef16</taxon>
    </lineage>
</organism>
<proteinExistence type="predicted"/>
<reference evidence="1 2" key="1">
    <citation type="submission" date="2021-12" db="EMBL/GenBank/DDBJ databases">
        <authorList>
            <person name="Alrafaie A.M."/>
            <person name="Stafford G.P."/>
        </authorList>
    </citation>
    <scope>NUCLEOTIDE SEQUENCE [LARGE SCALE GENOMIC DNA]</scope>
</reference>
<keyword evidence="2" id="KW-1185">Reference proteome</keyword>